<dbReference type="AlphaFoldDB" id="A0A1Q6F340"/>
<evidence type="ECO:0000313" key="1">
    <source>
        <dbReference type="EMBL" id="OKY93319.1"/>
    </source>
</evidence>
<dbReference type="Proteomes" id="UP000187417">
    <property type="component" value="Unassembled WGS sequence"/>
</dbReference>
<protein>
    <submittedName>
        <fullName evidence="1">Uncharacterized protein</fullName>
    </submittedName>
</protein>
<accession>A0A1Q6F340</accession>
<name>A0A1Q6F340_9BACT</name>
<gene>
    <name evidence="1" type="ORF">BHV66_09625</name>
</gene>
<proteinExistence type="predicted"/>
<reference evidence="1 2" key="1">
    <citation type="journal article" date="2016" name="Nat. Biotechnol.">
        <title>Measurement of bacterial replication rates in microbial communities.</title>
        <authorList>
            <person name="Brown C.T."/>
            <person name="Olm M.R."/>
            <person name="Thomas B.C."/>
            <person name="Banfield J.F."/>
        </authorList>
    </citation>
    <scope>NUCLEOTIDE SEQUENCE [LARGE SCALE GENOMIC DNA]</scope>
    <source>
        <strain evidence="1">CAG:67_53_122</strain>
    </source>
</reference>
<sequence length="159" mass="17830">MAEILEGLLLINQTDVYARFGAFLAETAEDRHDNYDSLLAPPALKQQAEVSIQEEDGVRMPDILTQTYEARDITLRFAIVASNDVSFFTRYASFVKFLKEGDDGWLALHLTDVGLKFRVYMTGFSDYSQLAPFGKGEVAATFSVKFREPKPTFELAASI</sequence>
<evidence type="ECO:0000313" key="2">
    <source>
        <dbReference type="Proteomes" id="UP000187417"/>
    </source>
</evidence>
<dbReference type="EMBL" id="MNQH01000039">
    <property type="protein sequence ID" value="OKY93319.1"/>
    <property type="molecule type" value="Genomic_DNA"/>
</dbReference>
<comment type="caution">
    <text evidence="1">The sequence shown here is derived from an EMBL/GenBank/DDBJ whole genome shotgun (WGS) entry which is preliminary data.</text>
</comment>
<organism evidence="1 2">
    <name type="scientific">Alistipes putredinis</name>
    <dbReference type="NCBI Taxonomy" id="28117"/>
    <lineage>
        <taxon>Bacteria</taxon>
        <taxon>Pseudomonadati</taxon>
        <taxon>Bacteroidota</taxon>
        <taxon>Bacteroidia</taxon>
        <taxon>Bacteroidales</taxon>
        <taxon>Rikenellaceae</taxon>
        <taxon>Alistipes</taxon>
    </lineage>
</organism>
<dbReference type="STRING" id="28117.BHV66_09625"/>
<dbReference type="RefSeq" id="WP_227088720.1">
    <property type="nucleotide sequence ID" value="NZ_BAAFLA010000008.1"/>
</dbReference>